<dbReference type="EMBL" id="FOIZ01000001">
    <property type="protein sequence ID" value="SEV90719.1"/>
    <property type="molecule type" value="Genomic_DNA"/>
</dbReference>
<dbReference type="InterPro" id="IPR002347">
    <property type="entry name" value="SDR_fam"/>
</dbReference>
<keyword evidence="2" id="KW-1185">Reference proteome</keyword>
<evidence type="ECO:0000313" key="2">
    <source>
        <dbReference type="Proteomes" id="UP000199167"/>
    </source>
</evidence>
<gene>
    <name evidence="1" type="ORF">SAMN04488515_0169</name>
</gene>
<dbReference type="PRINTS" id="PR00081">
    <property type="entry name" value="GDHRDH"/>
</dbReference>
<protein>
    <submittedName>
        <fullName evidence="1">NAD(P)-dependent dehydrogenase, short-chain alcohol dehydrogenase family</fullName>
    </submittedName>
</protein>
<dbReference type="Pfam" id="PF00106">
    <property type="entry name" value="adh_short"/>
    <property type="match status" value="1"/>
</dbReference>
<dbReference type="GO" id="GO:0016616">
    <property type="term" value="F:oxidoreductase activity, acting on the CH-OH group of donors, NAD or NADP as acceptor"/>
    <property type="evidence" value="ECO:0007669"/>
    <property type="project" value="TreeGrafter"/>
</dbReference>
<reference evidence="1 2" key="1">
    <citation type="submission" date="2016-10" db="EMBL/GenBank/DDBJ databases">
        <authorList>
            <person name="de Groot N.N."/>
        </authorList>
    </citation>
    <scope>NUCLEOTIDE SEQUENCE [LARGE SCALE GENOMIC DNA]</scope>
    <source>
        <strain evidence="1 2">DSM 17925</strain>
    </source>
</reference>
<accession>A0A1I0MQ78</accession>
<dbReference type="InterPro" id="IPR052184">
    <property type="entry name" value="SDR_enzymes"/>
</dbReference>
<dbReference type="Proteomes" id="UP000199167">
    <property type="component" value="Unassembled WGS sequence"/>
</dbReference>
<dbReference type="AlphaFoldDB" id="A0A1I0MQ78"/>
<proteinExistence type="predicted"/>
<name>A0A1I0MQ78_9RHOB</name>
<dbReference type="Gene3D" id="3.40.50.720">
    <property type="entry name" value="NAD(P)-binding Rossmann-like Domain"/>
    <property type="match status" value="1"/>
</dbReference>
<organism evidence="1 2">
    <name type="scientific">Cognatiyoonia koreensis</name>
    <dbReference type="NCBI Taxonomy" id="364200"/>
    <lineage>
        <taxon>Bacteria</taxon>
        <taxon>Pseudomonadati</taxon>
        <taxon>Pseudomonadota</taxon>
        <taxon>Alphaproteobacteria</taxon>
        <taxon>Rhodobacterales</taxon>
        <taxon>Paracoccaceae</taxon>
        <taxon>Cognatiyoonia</taxon>
    </lineage>
</organism>
<dbReference type="InterPro" id="IPR036291">
    <property type="entry name" value="NAD(P)-bd_dom_sf"/>
</dbReference>
<dbReference type="SUPFAM" id="SSF51735">
    <property type="entry name" value="NAD(P)-binding Rossmann-fold domains"/>
    <property type="match status" value="1"/>
</dbReference>
<dbReference type="PANTHER" id="PTHR45458">
    <property type="entry name" value="SHORT-CHAIN DEHYDROGENASE/REDUCTASE SDR"/>
    <property type="match status" value="1"/>
</dbReference>
<dbReference type="PANTHER" id="PTHR45458:SF1">
    <property type="entry name" value="SHORT CHAIN DEHYDROGENASE"/>
    <property type="match status" value="1"/>
</dbReference>
<dbReference type="RefSeq" id="WP_089989106.1">
    <property type="nucleotide sequence ID" value="NZ_FOIZ01000001.1"/>
</dbReference>
<dbReference type="OrthoDB" id="9785826at2"/>
<evidence type="ECO:0000313" key="1">
    <source>
        <dbReference type="EMBL" id="SEV90719.1"/>
    </source>
</evidence>
<sequence length="214" mass="22653">MTYLITGANRGIGAEMRTQLQSRGDTVIGTHRDAPQDGFLQLDVTQPADFDKLAQGLQGHKIATLVCNAGVYLDKGEDLETGYPQDMWAATFAANVTGVFKTIQTVLPFLESGSKIGIISSQMGANAKASGGSYIYRASKAAVLNLGSNLATDLKSRGISVGIYHPGWVQTDMGGDVAAITPTQSANGLIARLDDLSIQTSGTFQNWDGTPHPY</sequence>
<dbReference type="STRING" id="364200.SAMN04488515_0169"/>